<gene>
    <name evidence="2" type="ORF">ECBP2_0018</name>
</gene>
<evidence type="ECO:0000313" key="2">
    <source>
        <dbReference type="EMBL" id="AFR52051.1"/>
    </source>
</evidence>
<reference evidence="2 3" key="1">
    <citation type="journal article" date="2012" name="J. Virol.">
        <title>Complete Genome Sequence of the Bacteriophages ECBP1 and ECBP2 Isolated from Two Different Escherichia coli Strains.</title>
        <authorList>
            <person name="Nho S.W."/>
            <person name="Ha M.A."/>
            <person name="Kim K.S."/>
            <person name="Kim T.H."/>
            <person name="Jang H.B."/>
            <person name="Cha I.S."/>
            <person name="Park S.B."/>
            <person name="Kim Y.K."/>
            <person name="Jung T.S."/>
        </authorList>
    </citation>
    <scope>NUCLEOTIDE SEQUENCE [LARGE SCALE GENOMIC DNA]</scope>
</reference>
<evidence type="ECO:0000313" key="3">
    <source>
        <dbReference type="Proteomes" id="UP000007331"/>
    </source>
</evidence>
<keyword evidence="3" id="KW-1185">Reference proteome</keyword>
<feature type="domain" description="Tip attachment protein J central straight fiber" evidence="1">
    <location>
        <begin position="261"/>
        <end position="318"/>
    </location>
</feature>
<accession>J9SG77</accession>
<proteinExistence type="predicted"/>
<dbReference type="Pfam" id="PF09327">
    <property type="entry name" value="Phage_Tail_Tip"/>
    <property type="match status" value="2"/>
</dbReference>
<dbReference type="GeneID" id="13828160"/>
<dbReference type="Proteomes" id="UP000007331">
    <property type="component" value="Segment"/>
</dbReference>
<dbReference type="OrthoDB" id="5078at10239"/>
<protein>
    <submittedName>
        <fullName evidence="2">Tail fiber protein</fullName>
    </submittedName>
</protein>
<dbReference type="RefSeq" id="YP_006908869.1">
    <property type="nucleotide sequence ID" value="NC_018859.1"/>
</dbReference>
<evidence type="ECO:0000259" key="1">
    <source>
        <dbReference type="Pfam" id="PF09327"/>
    </source>
</evidence>
<organism evidence="2 3">
    <name type="scientific">Escherichia phage ECBP2</name>
    <dbReference type="NCBI Taxonomy" id="1604355"/>
    <lineage>
        <taxon>Viruses</taxon>
        <taxon>Duplodnaviria</taxon>
        <taxon>Heunggongvirae</taxon>
        <taxon>Uroviricota</taxon>
        <taxon>Caudoviricetes</taxon>
        <taxon>Mktvariviridae</taxon>
        <taxon>Gordonclarkvirinae</taxon>
        <taxon>Suseptimavirus</taxon>
        <taxon>Suseptimavirus ECBP2</taxon>
    </lineage>
</organism>
<dbReference type="InterPro" id="IPR015406">
    <property type="entry name" value="GpJ_CSF"/>
</dbReference>
<name>J9SG77_9CAUD</name>
<dbReference type="KEGG" id="vg:13828160"/>
<dbReference type="EMBL" id="JX415536">
    <property type="protein sequence ID" value="AFR52051.1"/>
    <property type="molecule type" value="Genomic_DNA"/>
</dbReference>
<sequence>MGAGGFRKNTGRNNTTLPYNVGFLNNVEDTDKYNVAVYDELQKVSTATNQMFQAIDEIHDEIDVRIKALHAMNLQFDELENRITTEIETAIADIQTQMGNLSTEDIWDRSTNPPTKLDGTVAGFKTSIEGNDLKIQTVQGIVNEQGEEIALVQTELTAQGTQIAEVDGKVTTVQNSLSQYMRLDSYEATWGVNSSVNGQYAGVKLTNNGTNSQFQVTANKFIVGDGNSGNTPFVFEGGRARMEFADIKNVNITTAQIANARIQFAQIDNVWITDGQIANLTANKITAGSMSGSNWRLTVGGDFVMGGTGGAQLWMNGNRIDFYDGGGALRIRIGSW</sequence>
<feature type="domain" description="Tip attachment protein J central straight fiber" evidence="1">
    <location>
        <begin position="174"/>
        <end position="259"/>
    </location>
</feature>